<accession>A0A415EUK9</accession>
<dbReference type="GO" id="GO:0008234">
    <property type="term" value="F:cysteine-type peptidase activity"/>
    <property type="evidence" value="ECO:0007669"/>
    <property type="project" value="UniProtKB-KW"/>
</dbReference>
<dbReference type="PANTHER" id="PTHR47053:SF3">
    <property type="entry name" value="GAMMA-D-GLUTAMYL-L-LYSINE DIPEPTIDYL-PEPTIDASE"/>
    <property type="match status" value="1"/>
</dbReference>
<dbReference type="InterPro" id="IPR057812">
    <property type="entry name" value="SH3_YKFC_2nd"/>
</dbReference>
<comment type="similarity">
    <text evidence="1">Belongs to the peptidase C40 family.</text>
</comment>
<evidence type="ECO:0000313" key="6">
    <source>
        <dbReference type="EMBL" id="RHK06989.1"/>
    </source>
</evidence>
<dbReference type="GO" id="GO:0006508">
    <property type="term" value="P:proteolysis"/>
    <property type="evidence" value="ECO:0007669"/>
    <property type="project" value="UniProtKB-KW"/>
</dbReference>
<dbReference type="InterPro" id="IPR051202">
    <property type="entry name" value="Peptidase_C40"/>
</dbReference>
<evidence type="ECO:0000256" key="1">
    <source>
        <dbReference type="ARBA" id="ARBA00007074"/>
    </source>
</evidence>
<keyword evidence="3" id="KW-0378">Hydrolase</keyword>
<organism evidence="6 7">
    <name type="scientific">Enterococcus casseliflavus</name>
    <name type="common">Enterococcus flavescens</name>
    <dbReference type="NCBI Taxonomy" id="37734"/>
    <lineage>
        <taxon>Bacteria</taxon>
        <taxon>Bacillati</taxon>
        <taxon>Bacillota</taxon>
        <taxon>Bacilli</taxon>
        <taxon>Lactobacillales</taxon>
        <taxon>Enterococcaceae</taxon>
        <taxon>Enterococcus</taxon>
    </lineage>
</organism>
<proteinExistence type="inferred from homology"/>
<evidence type="ECO:0000256" key="4">
    <source>
        <dbReference type="ARBA" id="ARBA00022807"/>
    </source>
</evidence>
<dbReference type="SUPFAM" id="SSF54001">
    <property type="entry name" value="Cysteine proteinases"/>
    <property type="match status" value="1"/>
</dbReference>
<dbReference type="EMBL" id="QRMZ01000006">
    <property type="protein sequence ID" value="RHK06989.1"/>
    <property type="molecule type" value="Genomic_DNA"/>
</dbReference>
<dbReference type="Gene3D" id="2.30.30.40">
    <property type="entry name" value="SH3 Domains"/>
    <property type="match status" value="1"/>
</dbReference>
<comment type="caution">
    <text evidence="6">The sequence shown here is derived from an EMBL/GenBank/DDBJ whole genome shotgun (WGS) entry which is preliminary data.</text>
</comment>
<keyword evidence="2" id="KW-0645">Protease</keyword>
<gene>
    <name evidence="6" type="ORF">DW084_05625</name>
</gene>
<dbReference type="PROSITE" id="PS51935">
    <property type="entry name" value="NLPC_P60"/>
    <property type="match status" value="1"/>
</dbReference>
<dbReference type="Proteomes" id="UP000286288">
    <property type="component" value="Unassembled WGS sequence"/>
</dbReference>
<evidence type="ECO:0000256" key="2">
    <source>
        <dbReference type="ARBA" id="ARBA00022670"/>
    </source>
</evidence>
<protein>
    <submittedName>
        <fullName evidence="6">NlpC/P60 family protein</fullName>
    </submittedName>
</protein>
<name>A0A415EUK9_ENTCA</name>
<dbReference type="InterPro" id="IPR000064">
    <property type="entry name" value="NLP_P60_dom"/>
</dbReference>
<dbReference type="Pfam" id="PF00877">
    <property type="entry name" value="NLPC_P60"/>
    <property type="match status" value="1"/>
</dbReference>
<keyword evidence="4" id="KW-0788">Thiol protease</keyword>
<dbReference type="Pfam" id="PF23795">
    <property type="entry name" value="SH3_YKFC_2nd"/>
    <property type="match status" value="1"/>
</dbReference>
<dbReference type="InterPro" id="IPR038765">
    <property type="entry name" value="Papain-like_cys_pep_sf"/>
</dbReference>
<dbReference type="AlphaFoldDB" id="A0A415EUK9"/>
<dbReference type="Gene3D" id="3.90.1720.10">
    <property type="entry name" value="endopeptidase domain like (from Nostoc punctiforme)"/>
    <property type="match status" value="1"/>
</dbReference>
<reference evidence="6 7" key="1">
    <citation type="submission" date="2018-08" db="EMBL/GenBank/DDBJ databases">
        <title>A genome reference for cultivated species of the human gut microbiota.</title>
        <authorList>
            <person name="Zou Y."/>
            <person name="Xue W."/>
            <person name="Luo G."/>
        </authorList>
    </citation>
    <scope>NUCLEOTIDE SEQUENCE [LARGE SCALE GENOMIC DNA]</scope>
    <source>
        <strain evidence="6 7">AF48-16</strain>
    </source>
</reference>
<evidence type="ECO:0000259" key="5">
    <source>
        <dbReference type="PROSITE" id="PS51935"/>
    </source>
</evidence>
<evidence type="ECO:0000256" key="3">
    <source>
        <dbReference type="ARBA" id="ARBA00022801"/>
    </source>
</evidence>
<sequence length="308" mass="34104">MRGAKMKQIVQAGSSFLWKEPKENKVLAKIKAFPLEALHTFLTDEDTMRLYQESLVDSEVLYGTIVEVITQTDGWSQVIVLDQKSNKHPLGYPGYLPNEVLKPLPPDYAPAKRRIGVIAKEAVLVFDSTTRLVSFGTVLPLVGETADSYQVATPNGPATIAKAFAHVLSDTWAKLPEKIIALAEQFINQPYVWAGISGSGFDCSGFMYSLHRLHGILIPRDTIEQAQQANIVPYSQAQPGDLLLFAYEEGKGEVHHVGLYLGDDEMIHSRTPGSRVMKTKITGSNYEPELAVVARYWQNQPNASQECS</sequence>
<feature type="domain" description="NlpC/P60" evidence="5">
    <location>
        <begin position="173"/>
        <end position="298"/>
    </location>
</feature>
<evidence type="ECO:0000313" key="7">
    <source>
        <dbReference type="Proteomes" id="UP000286288"/>
    </source>
</evidence>
<dbReference type="PANTHER" id="PTHR47053">
    <property type="entry name" value="MUREIN DD-ENDOPEPTIDASE MEPH-RELATED"/>
    <property type="match status" value="1"/>
</dbReference>